<dbReference type="InterPro" id="IPR047057">
    <property type="entry name" value="MerR_fam"/>
</dbReference>
<dbReference type="PANTHER" id="PTHR30204">
    <property type="entry name" value="REDOX-CYCLING DRUG-SENSING TRANSCRIPTIONAL ACTIVATOR SOXR"/>
    <property type="match status" value="1"/>
</dbReference>
<accession>A0A2P2C051</accession>
<evidence type="ECO:0000256" key="3">
    <source>
        <dbReference type="ARBA" id="ARBA00023125"/>
    </source>
</evidence>
<dbReference type="InterPro" id="IPR019278">
    <property type="entry name" value="DICT_dom"/>
</dbReference>
<dbReference type="Gene3D" id="1.10.1660.10">
    <property type="match status" value="1"/>
</dbReference>
<evidence type="ECO:0000313" key="6">
    <source>
        <dbReference type="EMBL" id="CUR55385.1"/>
    </source>
</evidence>
<dbReference type="SUPFAM" id="SSF46955">
    <property type="entry name" value="Putative DNA-binding domain"/>
    <property type="match status" value="1"/>
</dbReference>
<evidence type="ECO:0000259" key="5">
    <source>
        <dbReference type="PROSITE" id="PS50937"/>
    </source>
</evidence>
<evidence type="ECO:0000256" key="4">
    <source>
        <dbReference type="ARBA" id="ARBA00023163"/>
    </source>
</evidence>
<dbReference type="GO" id="GO:0003677">
    <property type="term" value="F:DNA binding"/>
    <property type="evidence" value="ECO:0007669"/>
    <property type="project" value="UniProtKB-KW"/>
</dbReference>
<dbReference type="Pfam" id="PF10069">
    <property type="entry name" value="DICT"/>
    <property type="match status" value="1"/>
</dbReference>
<gene>
    <name evidence="6" type="ORF">NOCA2270020</name>
</gene>
<dbReference type="GO" id="GO:0003700">
    <property type="term" value="F:DNA-binding transcription factor activity"/>
    <property type="evidence" value="ECO:0007669"/>
    <property type="project" value="InterPro"/>
</dbReference>
<dbReference type="SMART" id="SM00422">
    <property type="entry name" value="HTH_MERR"/>
    <property type="match status" value="1"/>
</dbReference>
<sequence>MEEKKKQELGEPNLRIGDLARRTGLTPELLRTWEARHGFPRPQRLESGHRRYTEADVAMIRGVLHRRDAGTRLEVAISEVTGAARIPLHSVYAELRRAFPRLEPHRLRKSTLLALTWAIEDECCARAQRATIFGAFQEEGYYRKARSRWNELARVGHATLAMADFTTVQTVDERPVRVQLAADSPMRREWVVVCDAPDLPAVLAAWELPGQQSVPDGERLFESLWTIDPRAVRHAARVCAHVAQTAGVPEASALIDELADEPEPLSSDPADAASLFGRVVAYVDQMASSRS</sequence>
<dbReference type="InterPro" id="IPR000551">
    <property type="entry name" value="MerR-type_HTH_dom"/>
</dbReference>
<keyword evidence="2" id="KW-0805">Transcription regulation</keyword>
<feature type="domain" description="HTH merR-type" evidence="5">
    <location>
        <begin position="13"/>
        <end position="82"/>
    </location>
</feature>
<dbReference type="EMBL" id="CZKA01000020">
    <property type="protein sequence ID" value="CUR55385.1"/>
    <property type="molecule type" value="Genomic_DNA"/>
</dbReference>
<evidence type="ECO:0000256" key="2">
    <source>
        <dbReference type="ARBA" id="ARBA00023015"/>
    </source>
</evidence>
<protein>
    <submittedName>
        <fullName evidence="6">Putative sensor protein</fullName>
    </submittedName>
</protein>
<keyword evidence="4" id="KW-0804">Transcription</keyword>
<proteinExistence type="predicted"/>
<dbReference type="AlphaFoldDB" id="A0A2P2C051"/>
<dbReference type="PROSITE" id="PS50937">
    <property type="entry name" value="HTH_MERR_2"/>
    <property type="match status" value="1"/>
</dbReference>
<evidence type="ECO:0000256" key="1">
    <source>
        <dbReference type="ARBA" id="ARBA00022491"/>
    </source>
</evidence>
<reference evidence="6" key="1">
    <citation type="submission" date="2015-08" db="EMBL/GenBank/DDBJ databases">
        <authorList>
            <person name="Babu N.S."/>
            <person name="Beckwith C.J."/>
            <person name="Beseler K.G."/>
            <person name="Brison A."/>
            <person name="Carone J.V."/>
            <person name="Caskin T.P."/>
            <person name="Diamond M."/>
            <person name="Durham M.E."/>
            <person name="Foxe J.M."/>
            <person name="Go M."/>
            <person name="Henderson B.A."/>
            <person name="Jones I.B."/>
            <person name="McGettigan J.A."/>
            <person name="Micheletti S.J."/>
            <person name="Nasrallah M.E."/>
            <person name="Ortiz D."/>
            <person name="Piller C.R."/>
            <person name="Privatt S.R."/>
            <person name="Schneider S.L."/>
            <person name="Sharp S."/>
            <person name="Smith T.C."/>
            <person name="Stanton J.D."/>
            <person name="Ullery H.E."/>
            <person name="Wilson R.J."/>
            <person name="Serrano M.G."/>
            <person name="Buck G."/>
            <person name="Lee V."/>
            <person name="Wang Y."/>
            <person name="Carvalho R."/>
            <person name="Voegtly L."/>
            <person name="Shi R."/>
            <person name="Duckworth R."/>
            <person name="Johnson A."/>
            <person name="Loviza R."/>
            <person name="Walstead R."/>
            <person name="Shah Z."/>
            <person name="Kiflezghi M."/>
            <person name="Wade K."/>
            <person name="Ball S.L."/>
            <person name="Bradley K.W."/>
            <person name="Asai D.J."/>
            <person name="Bowman C.A."/>
            <person name="Russell D.A."/>
            <person name="Pope W.H."/>
            <person name="Jacobs-Sera D."/>
            <person name="Hendrix R.W."/>
            <person name="Hatfull G.F."/>
        </authorList>
    </citation>
    <scope>NUCLEOTIDE SEQUENCE</scope>
</reference>
<keyword evidence="1" id="KW-0678">Repressor</keyword>
<keyword evidence="3" id="KW-0238">DNA-binding</keyword>
<dbReference type="Pfam" id="PF13411">
    <property type="entry name" value="MerR_1"/>
    <property type="match status" value="1"/>
</dbReference>
<name>A0A2P2C051_9ZZZZ</name>
<dbReference type="PANTHER" id="PTHR30204:SF69">
    <property type="entry name" value="MERR-FAMILY TRANSCRIPTIONAL REGULATOR"/>
    <property type="match status" value="1"/>
</dbReference>
<dbReference type="InterPro" id="IPR009061">
    <property type="entry name" value="DNA-bd_dom_put_sf"/>
</dbReference>
<organism evidence="6">
    <name type="scientific">metagenome</name>
    <dbReference type="NCBI Taxonomy" id="256318"/>
    <lineage>
        <taxon>unclassified sequences</taxon>
        <taxon>metagenomes</taxon>
    </lineage>
</organism>